<evidence type="ECO:0000256" key="1">
    <source>
        <dbReference type="SAM" id="MobiDB-lite"/>
    </source>
</evidence>
<sequence>MRDPPRTARPLPGGPITVRPGMPAPLDLHQANGKRAAGGFRHPYR</sequence>
<proteinExistence type="predicted"/>
<accession>A0A238H3M2</accession>
<feature type="region of interest" description="Disordered" evidence="1">
    <location>
        <begin position="1"/>
        <end position="45"/>
    </location>
</feature>
<evidence type="ECO:0000313" key="2">
    <source>
        <dbReference type="EMBL" id="SMF99921.1"/>
    </source>
</evidence>
<dbReference type="AlphaFoldDB" id="A0A238H3M2"/>
<dbReference type="Proteomes" id="UP000198460">
    <property type="component" value="Unassembled WGS sequence"/>
</dbReference>
<evidence type="ECO:0000313" key="3">
    <source>
        <dbReference type="Proteomes" id="UP000198460"/>
    </source>
</evidence>
<protein>
    <submittedName>
        <fullName evidence="2">Uncharacterized protein</fullName>
    </submittedName>
</protein>
<name>A0A238H3M2_9BURK</name>
<gene>
    <name evidence="2" type="ORF">BSIN_3109</name>
</gene>
<reference evidence="2 3" key="1">
    <citation type="submission" date="2017-04" db="EMBL/GenBank/DDBJ databases">
        <authorList>
            <person name="Afonso C.L."/>
            <person name="Miller P.J."/>
            <person name="Scott M.A."/>
            <person name="Spackman E."/>
            <person name="Goraichik I."/>
            <person name="Dimitrov K.M."/>
            <person name="Suarez D.L."/>
            <person name="Swayne D.E."/>
        </authorList>
    </citation>
    <scope>NUCLEOTIDE SEQUENCE [LARGE SCALE GENOMIC DNA]</scope>
    <source>
        <strain evidence="2">LMG 28154</strain>
    </source>
</reference>
<dbReference type="EMBL" id="FXAN01000046">
    <property type="protein sequence ID" value="SMF99921.1"/>
    <property type="molecule type" value="Genomic_DNA"/>
</dbReference>
<organism evidence="2 3">
    <name type="scientific">Burkholderia singularis</name>
    <dbReference type="NCBI Taxonomy" id="1503053"/>
    <lineage>
        <taxon>Bacteria</taxon>
        <taxon>Pseudomonadati</taxon>
        <taxon>Pseudomonadota</taxon>
        <taxon>Betaproteobacteria</taxon>
        <taxon>Burkholderiales</taxon>
        <taxon>Burkholderiaceae</taxon>
        <taxon>Burkholderia</taxon>
        <taxon>pseudomallei group</taxon>
    </lineage>
</organism>